<feature type="compositionally biased region" description="Polar residues" evidence="1">
    <location>
        <begin position="56"/>
        <end position="96"/>
    </location>
</feature>
<comment type="caution">
    <text evidence="3">The sequence shown here is derived from an EMBL/GenBank/DDBJ whole genome shotgun (WGS) entry which is preliminary data.</text>
</comment>
<evidence type="ECO:0000313" key="4">
    <source>
        <dbReference type="Proteomes" id="UP000712713"/>
    </source>
</evidence>
<reference evidence="3" key="1">
    <citation type="journal article" date="2021" name="PeerJ">
        <title>Extensive microbial diversity within the chicken gut microbiome revealed by metagenomics and culture.</title>
        <authorList>
            <person name="Gilroy R."/>
            <person name="Ravi A."/>
            <person name="Getino M."/>
            <person name="Pursley I."/>
            <person name="Horton D.L."/>
            <person name="Alikhan N.F."/>
            <person name="Baker D."/>
            <person name="Gharbi K."/>
            <person name="Hall N."/>
            <person name="Watson M."/>
            <person name="Adriaenssens E.M."/>
            <person name="Foster-Nyarko E."/>
            <person name="Jarju S."/>
            <person name="Secka A."/>
            <person name="Antonio M."/>
            <person name="Oren A."/>
            <person name="Chaudhuri R.R."/>
            <person name="La Ragione R."/>
            <person name="Hildebrand F."/>
            <person name="Pallen M.J."/>
        </authorList>
    </citation>
    <scope>NUCLEOTIDE SEQUENCE</scope>
    <source>
        <strain evidence="3">ChiGjej3B3-7470</strain>
    </source>
</reference>
<keyword evidence="2" id="KW-0812">Transmembrane</keyword>
<evidence type="ECO:0000313" key="3">
    <source>
        <dbReference type="EMBL" id="HJE52488.1"/>
    </source>
</evidence>
<reference evidence="3" key="2">
    <citation type="submission" date="2021-09" db="EMBL/GenBank/DDBJ databases">
        <authorList>
            <person name="Gilroy R."/>
        </authorList>
    </citation>
    <scope>NUCLEOTIDE SEQUENCE</scope>
    <source>
        <strain evidence="3">ChiGjej3B3-7470</strain>
    </source>
</reference>
<dbReference type="Proteomes" id="UP000712713">
    <property type="component" value="Unassembled WGS sequence"/>
</dbReference>
<protein>
    <submittedName>
        <fullName evidence="3">Uncharacterized protein</fullName>
    </submittedName>
</protein>
<accession>A0A921EQ05</accession>
<evidence type="ECO:0000256" key="2">
    <source>
        <dbReference type="SAM" id="Phobius"/>
    </source>
</evidence>
<keyword evidence="2" id="KW-1133">Transmembrane helix</keyword>
<dbReference type="AlphaFoldDB" id="A0A921EQ05"/>
<gene>
    <name evidence="3" type="ORF">K8V15_11035</name>
</gene>
<proteinExistence type="predicted"/>
<keyword evidence="2" id="KW-0472">Membrane</keyword>
<evidence type="ECO:0000256" key="1">
    <source>
        <dbReference type="SAM" id="MobiDB-lite"/>
    </source>
</evidence>
<feature type="compositionally biased region" description="Low complexity" evidence="1">
    <location>
        <begin position="97"/>
        <end position="116"/>
    </location>
</feature>
<feature type="region of interest" description="Disordered" evidence="1">
    <location>
        <begin position="51"/>
        <end position="128"/>
    </location>
</feature>
<feature type="transmembrane region" description="Helical" evidence="2">
    <location>
        <begin position="23"/>
        <end position="46"/>
    </location>
</feature>
<dbReference type="EMBL" id="DYZF01000279">
    <property type="protein sequence ID" value="HJE52488.1"/>
    <property type="molecule type" value="Genomic_DNA"/>
</dbReference>
<name>A0A921EQ05_9ACTN</name>
<sequence length="239" mass="24636">MSHDNLDPQRPSHARNEPKRRDLTPFILVGVVILIALVSLIVYLLMRGQDSAEPAPTTSVTAASQAPSGEDSASAQPEPSAPVTQSEGSEPATSTQTASGGASEPAAPATETASEPPAEEEPILEPGELPVTALPRTIGEFELSDFQGLYAYRKAGAEPNTGVSVTDVGDEFYPDELLASIPGAEPVANGLGVCGDGDTGPLCYVGLTEFGSVVLNALDPNTTLQDVQLIAEEIVATVG</sequence>
<organism evidence="3 4">
    <name type="scientific">Tessaracoccus flavescens</name>
    <dbReference type="NCBI Taxonomy" id="399497"/>
    <lineage>
        <taxon>Bacteria</taxon>
        <taxon>Bacillati</taxon>
        <taxon>Actinomycetota</taxon>
        <taxon>Actinomycetes</taxon>
        <taxon>Propionibacteriales</taxon>
        <taxon>Propionibacteriaceae</taxon>
        <taxon>Tessaracoccus</taxon>
    </lineage>
</organism>